<sequence>MSFNIRPMLSSDLRTVEAIQAEAYAGHFLESAHIIAQRFDSSPTTSWVAERDGQVCAYLVAYWSKVGKISPLNAPFAPIEEMQCLYLHDLALLKIAQGFGLARLLINAATDHASNQSAYAIALLSVQSSKAFWQGLGFSEFAHLEESQQENLNTYLTGNNAAFYMLKHL</sequence>
<feature type="domain" description="N-acetyltransferase" evidence="1">
    <location>
        <begin position="3"/>
        <end position="169"/>
    </location>
</feature>
<dbReference type="SUPFAM" id="SSF55729">
    <property type="entry name" value="Acyl-CoA N-acyltransferases (Nat)"/>
    <property type="match status" value="1"/>
</dbReference>
<keyword evidence="3" id="KW-1185">Reference proteome</keyword>
<dbReference type="RefSeq" id="WP_229837654.1">
    <property type="nucleotide sequence ID" value="NZ_BMYZ01000001.1"/>
</dbReference>
<dbReference type="Proteomes" id="UP000619761">
    <property type="component" value="Unassembled WGS sequence"/>
</dbReference>
<protein>
    <submittedName>
        <fullName evidence="2">N-acetyltransferase</fullName>
    </submittedName>
</protein>
<evidence type="ECO:0000313" key="2">
    <source>
        <dbReference type="EMBL" id="GGY70004.1"/>
    </source>
</evidence>
<dbReference type="EMBL" id="BMYZ01000001">
    <property type="protein sequence ID" value="GGY70004.1"/>
    <property type="molecule type" value="Genomic_DNA"/>
</dbReference>
<proteinExistence type="predicted"/>
<organism evidence="2 3">
    <name type="scientific">Cellvibrio zantedeschiae</name>
    <dbReference type="NCBI Taxonomy" id="1237077"/>
    <lineage>
        <taxon>Bacteria</taxon>
        <taxon>Pseudomonadati</taxon>
        <taxon>Pseudomonadota</taxon>
        <taxon>Gammaproteobacteria</taxon>
        <taxon>Cellvibrionales</taxon>
        <taxon>Cellvibrionaceae</taxon>
        <taxon>Cellvibrio</taxon>
    </lineage>
</organism>
<dbReference type="Pfam" id="PF00583">
    <property type="entry name" value="Acetyltransf_1"/>
    <property type="match status" value="1"/>
</dbReference>
<reference evidence="3" key="1">
    <citation type="journal article" date="2019" name="Int. J. Syst. Evol. Microbiol.">
        <title>The Global Catalogue of Microorganisms (GCM) 10K type strain sequencing project: providing services to taxonomists for standard genome sequencing and annotation.</title>
        <authorList>
            <consortium name="The Broad Institute Genomics Platform"/>
            <consortium name="The Broad Institute Genome Sequencing Center for Infectious Disease"/>
            <person name="Wu L."/>
            <person name="Ma J."/>
        </authorList>
    </citation>
    <scope>NUCLEOTIDE SEQUENCE [LARGE SCALE GENOMIC DNA]</scope>
    <source>
        <strain evidence="3">KCTC 32239</strain>
    </source>
</reference>
<accession>A0ABQ3AXL2</accession>
<name>A0ABQ3AXL2_9GAMM</name>
<evidence type="ECO:0000259" key="1">
    <source>
        <dbReference type="PROSITE" id="PS51186"/>
    </source>
</evidence>
<evidence type="ECO:0000313" key="3">
    <source>
        <dbReference type="Proteomes" id="UP000619761"/>
    </source>
</evidence>
<comment type="caution">
    <text evidence="2">The sequence shown here is derived from an EMBL/GenBank/DDBJ whole genome shotgun (WGS) entry which is preliminary data.</text>
</comment>
<dbReference type="PROSITE" id="PS51186">
    <property type="entry name" value="GNAT"/>
    <property type="match status" value="1"/>
</dbReference>
<dbReference type="Gene3D" id="3.40.630.30">
    <property type="match status" value="1"/>
</dbReference>
<dbReference type="InterPro" id="IPR000182">
    <property type="entry name" value="GNAT_dom"/>
</dbReference>
<gene>
    <name evidence="2" type="ORF">GCM10011613_12980</name>
</gene>
<dbReference type="CDD" id="cd04301">
    <property type="entry name" value="NAT_SF"/>
    <property type="match status" value="1"/>
</dbReference>
<dbReference type="InterPro" id="IPR016181">
    <property type="entry name" value="Acyl_CoA_acyltransferase"/>
</dbReference>